<dbReference type="Proteomes" id="UP000594029">
    <property type="component" value="Segment"/>
</dbReference>
<proteinExistence type="predicted"/>
<sequence>MNINQEKLYINTKMEEIEKEQARLADLHKGLKDCADELVALENRGITEITLSEYVALRANEISATVEAEKIIEAVEPKVKEVQEELELPKQKYPINGLRNRDTLDRDLVASTIISVLRTEKTPMHLQELYKKVNKKFNGKIGQKNFQNNLLPRIMKSTGQVERARTKGYYQYKPV</sequence>
<organism evidence="1 2">
    <name type="scientific">Bacillus phage Kirov</name>
    <dbReference type="NCBI Taxonomy" id="2783539"/>
    <lineage>
        <taxon>Viruses</taxon>
        <taxon>Duplodnaviria</taxon>
        <taxon>Heunggongvirae</taxon>
        <taxon>Uroviricota</taxon>
        <taxon>Caudoviricetes</taxon>
        <taxon>Andregratiavirinae</taxon>
        <taxon>Kirovvirus</taxon>
        <taxon>Kirovvirus kirov</taxon>
    </lineage>
</organism>
<protein>
    <submittedName>
        <fullName evidence="1">HTH domain containing protein</fullName>
    </submittedName>
</protein>
<gene>
    <name evidence="1" type="ORF">Kirov_64</name>
</gene>
<reference evidence="1 2" key="1">
    <citation type="submission" date="2020-10" db="EMBL/GenBank/DDBJ databases">
        <authorList>
            <person name="Kazantseva O.A."/>
            <person name="Piligrimova E.G."/>
            <person name="Shadrin A.M."/>
        </authorList>
    </citation>
    <scope>NUCLEOTIDE SEQUENCE [LARGE SCALE GENOMIC DNA]</scope>
</reference>
<name>A0A7U3NKG9_9CAUD</name>
<keyword evidence="2" id="KW-1185">Reference proteome</keyword>
<dbReference type="EMBL" id="MW084976">
    <property type="protein sequence ID" value="QOV08263.1"/>
    <property type="molecule type" value="Genomic_DNA"/>
</dbReference>
<evidence type="ECO:0000313" key="1">
    <source>
        <dbReference type="EMBL" id="QOV08263.1"/>
    </source>
</evidence>
<evidence type="ECO:0000313" key="2">
    <source>
        <dbReference type="Proteomes" id="UP000594029"/>
    </source>
</evidence>
<accession>A0A7U3NKG9</accession>